<keyword evidence="6" id="KW-0539">Nucleus</keyword>
<dbReference type="Proteomes" id="UP000265120">
    <property type="component" value="Chromosome 1"/>
</dbReference>
<dbReference type="AlphaFoldDB" id="A0A3P8USX6"/>
<dbReference type="InterPro" id="IPR018464">
    <property type="entry name" value="CENP-O"/>
</dbReference>
<proteinExistence type="inferred from homology"/>
<name>A0A3P8USX6_CYNSE</name>
<dbReference type="CTD" id="79172"/>
<evidence type="ECO:0000313" key="9">
    <source>
        <dbReference type="Ensembl" id="ENSCSEP00000005462.1"/>
    </source>
</evidence>
<evidence type="ECO:0000256" key="7">
    <source>
        <dbReference type="ARBA" id="ARBA00023328"/>
    </source>
</evidence>
<dbReference type="CDD" id="cd23835">
    <property type="entry name" value="DRWD-N_CENP-O"/>
    <property type="match status" value="1"/>
</dbReference>
<comment type="similarity">
    <text evidence="3">Belongs to the CENP-O/MCM21 family.</text>
</comment>
<evidence type="ECO:0000256" key="8">
    <source>
        <dbReference type="SAM" id="Coils"/>
    </source>
</evidence>
<feature type="coiled-coil region" evidence="8">
    <location>
        <begin position="33"/>
        <end position="89"/>
    </location>
</feature>
<dbReference type="CDD" id="cd23836">
    <property type="entry name" value="DRWD-C_CENP-O"/>
    <property type="match status" value="1"/>
</dbReference>
<evidence type="ECO:0000256" key="2">
    <source>
        <dbReference type="ARBA" id="ARBA00004584"/>
    </source>
</evidence>
<keyword evidence="8" id="KW-0175">Coiled coil</keyword>
<evidence type="ECO:0000256" key="6">
    <source>
        <dbReference type="ARBA" id="ARBA00023242"/>
    </source>
</evidence>
<evidence type="ECO:0000256" key="3">
    <source>
        <dbReference type="ARBA" id="ARBA00007321"/>
    </source>
</evidence>
<reference evidence="9 10" key="1">
    <citation type="journal article" date="2014" name="Nat. Genet.">
        <title>Whole-genome sequence of a flatfish provides insights into ZW sex chromosome evolution and adaptation to a benthic lifestyle.</title>
        <authorList>
            <person name="Chen S."/>
            <person name="Zhang G."/>
            <person name="Shao C."/>
            <person name="Huang Q."/>
            <person name="Liu G."/>
            <person name="Zhang P."/>
            <person name="Song W."/>
            <person name="An N."/>
            <person name="Chalopin D."/>
            <person name="Volff J.N."/>
            <person name="Hong Y."/>
            <person name="Li Q."/>
            <person name="Sha Z."/>
            <person name="Zhou H."/>
            <person name="Xie M."/>
            <person name="Yu Q."/>
            <person name="Liu Y."/>
            <person name="Xiang H."/>
            <person name="Wang N."/>
            <person name="Wu K."/>
            <person name="Yang C."/>
            <person name="Zhou Q."/>
            <person name="Liao X."/>
            <person name="Yang L."/>
            <person name="Hu Q."/>
            <person name="Zhang J."/>
            <person name="Meng L."/>
            <person name="Jin L."/>
            <person name="Tian Y."/>
            <person name="Lian J."/>
            <person name="Yang J."/>
            <person name="Miao G."/>
            <person name="Liu S."/>
            <person name="Liang Z."/>
            <person name="Yan F."/>
            <person name="Li Y."/>
            <person name="Sun B."/>
            <person name="Zhang H."/>
            <person name="Zhang J."/>
            <person name="Zhu Y."/>
            <person name="Du M."/>
            <person name="Zhao Y."/>
            <person name="Schartl M."/>
            <person name="Tang Q."/>
            <person name="Wang J."/>
        </authorList>
    </citation>
    <scope>NUCLEOTIDE SEQUENCE</scope>
</reference>
<keyword evidence="10" id="KW-1185">Reference proteome</keyword>
<dbReference type="OrthoDB" id="10050372at2759"/>
<dbReference type="GeneID" id="103379295"/>
<comment type="subcellular location">
    <subcellularLocation>
        <location evidence="2">Chromosome</location>
        <location evidence="2">Centromere</location>
    </subcellularLocation>
    <subcellularLocation>
        <location evidence="1">Nucleus</location>
    </subcellularLocation>
</comment>
<dbReference type="Ensembl" id="ENSCSET00000005521.1">
    <property type="protein sequence ID" value="ENSCSEP00000005462.1"/>
    <property type="gene ID" value="ENSCSEG00000003538.1"/>
</dbReference>
<evidence type="ECO:0000256" key="4">
    <source>
        <dbReference type="ARBA" id="ARBA00016395"/>
    </source>
</evidence>
<reference evidence="9" key="2">
    <citation type="submission" date="2025-08" db="UniProtKB">
        <authorList>
            <consortium name="Ensembl"/>
        </authorList>
    </citation>
    <scope>IDENTIFICATION</scope>
</reference>
<dbReference type="OMA" id="MEWANDG"/>
<dbReference type="GO" id="GO:0031511">
    <property type="term" value="C:Mis6-Sim4 complex"/>
    <property type="evidence" value="ECO:0007669"/>
    <property type="project" value="TreeGrafter"/>
</dbReference>
<dbReference type="InParanoid" id="A0A3P8USX6"/>
<dbReference type="KEGG" id="csem:103379295"/>
<sequence length="288" mass="32907">MDTVLSKGVFSHFGLLEVQARNRLIRPQQSSRVKELKAEVAALKIKREQLKAEIQTHKTLQKLRLSVDKQSIDKEVEEMEEEFADTELLKLMAKHSHIKDLIYAHHLLGGYNIIKTNNDKAVCVSLATAYEGFYLDTYNLEIDLRSVLRISHHNIPPFIPLNSLAEQSNIQTDVKAFLELLSLHLNAYAGRKQQLKLVKEQFKSVEVMESNTLCTLLVLMFTASTKRTPVLCTLDYSDHTKSLPTRVLFECEDSDLPNSPEWKEHCSLLMETPVHKALMILRNVGDII</sequence>
<accession>A0A3P8USX6</accession>
<dbReference type="PANTHER" id="PTHR14582">
    <property type="entry name" value="INNER KINETOCHORE SUBUNIT MAL2"/>
    <property type="match status" value="1"/>
</dbReference>
<keyword evidence="5" id="KW-0158">Chromosome</keyword>
<dbReference type="GeneTree" id="ENSGT00390000016702"/>
<keyword evidence="7" id="KW-0137">Centromere</keyword>
<dbReference type="RefSeq" id="XP_008309019.1">
    <property type="nucleotide sequence ID" value="XM_008310797.3"/>
</dbReference>
<protein>
    <recommendedName>
        <fullName evidence="4">Centromere protein O</fullName>
    </recommendedName>
</protein>
<dbReference type="GO" id="GO:0005634">
    <property type="term" value="C:nucleus"/>
    <property type="evidence" value="ECO:0007669"/>
    <property type="project" value="UniProtKB-SubCell"/>
</dbReference>
<evidence type="ECO:0000256" key="5">
    <source>
        <dbReference type="ARBA" id="ARBA00022454"/>
    </source>
</evidence>
<organism evidence="9 10">
    <name type="scientific">Cynoglossus semilaevis</name>
    <name type="common">Tongue sole</name>
    <dbReference type="NCBI Taxonomy" id="244447"/>
    <lineage>
        <taxon>Eukaryota</taxon>
        <taxon>Metazoa</taxon>
        <taxon>Chordata</taxon>
        <taxon>Craniata</taxon>
        <taxon>Vertebrata</taxon>
        <taxon>Euteleostomi</taxon>
        <taxon>Actinopterygii</taxon>
        <taxon>Neopterygii</taxon>
        <taxon>Teleostei</taxon>
        <taxon>Neoteleostei</taxon>
        <taxon>Acanthomorphata</taxon>
        <taxon>Carangaria</taxon>
        <taxon>Pleuronectiformes</taxon>
        <taxon>Pleuronectoidei</taxon>
        <taxon>Cynoglossidae</taxon>
        <taxon>Cynoglossinae</taxon>
        <taxon>Cynoglossus</taxon>
    </lineage>
</organism>
<evidence type="ECO:0000256" key="1">
    <source>
        <dbReference type="ARBA" id="ARBA00004123"/>
    </source>
</evidence>
<dbReference type="PANTHER" id="PTHR14582:SF1">
    <property type="entry name" value="CENTROMERE PROTEIN O"/>
    <property type="match status" value="1"/>
</dbReference>
<evidence type="ECO:0000313" key="10">
    <source>
        <dbReference type="Proteomes" id="UP000265120"/>
    </source>
</evidence>
<reference evidence="9" key="3">
    <citation type="submission" date="2025-09" db="UniProtKB">
        <authorList>
            <consortium name="Ensembl"/>
        </authorList>
    </citation>
    <scope>IDENTIFICATION</scope>
</reference>